<evidence type="ECO:0000256" key="3">
    <source>
        <dbReference type="ARBA" id="ARBA00046336"/>
    </source>
</evidence>
<evidence type="ECO:0000313" key="6">
    <source>
        <dbReference type="EMBL" id="RGD66932.1"/>
    </source>
</evidence>
<evidence type="ECO:0000313" key="7">
    <source>
        <dbReference type="Proteomes" id="UP000261023"/>
    </source>
</evidence>
<dbReference type="EMBL" id="QTJW01000032">
    <property type="protein sequence ID" value="RGD66932.1"/>
    <property type="molecule type" value="Genomic_DNA"/>
</dbReference>
<dbReference type="AlphaFoldDB" id="A0A3E3DCC8"/>
<evidence type="ECO:0000259" key="5">
    <source>
        <dbReference type="Pfam" id="PF19906"/>
    </source>
</evidence>
<organism evidence="6 7">
    <name type="scientific">Hungatella hathewayi</name>
    <dbReference type="NCBI Taxonomy" id="154046"/>
    <lineage>
        <taxon>Bacteria</taxon>
        <taxon>Bacillati</taxon>
        <taxon>Bacillota</taxon>
        <taxon>Clostridia</taxon>
        <taxon>Lachnospirales</taxon>
        <taxon>Lachnospiraceae</taxon>
        <taxon>Hungatella</taxon>
    </lineage>
</organism>
<dbReference type="Pfam" id="PF19906">
    <property type="entry name" value="CGDB"/>
    <property type="match status" value="1"/>
</dbReference>
<comment type="similarity">
    <text evidence="3">Belongs to the C-glycoside deglycosidase beta subunit family.</text>
</comment>
<comment type="caution">
    <text evidence="6">The sequence shown here is derived from an EMBL/GenBank/DDBJ whole genome shotgun (WGS) entry which is preliminary data.</text>
</comment>
<evidence type="ECO:0000256" key="2">
    <source>
        <dbReference type="ARBA" id="ARBA00023277"/>
    </source>
</evidence>
<accession>A0A3E3DCC8</accession>
<dbReference type="GO" id="GO:0016829">
    <property type="term" value="F:lyase activity"/>
    <property type="evidence" value="ECO:0007669"/>
    <property type="project" value="UniProtKB-KW"/>
</dbReference>
<gene>
    <name evidence="6" type="ORF">DWX31_30060</name>
</gene>
<dbReference type="OrthoDB" id="1956341at2"/>
<name>A0A3E3DCC8_9FIRM</name>
<dbReference type="Proteomes" id="UP000261023">
    <property type="component" value="Unassembled WGS sequence"/>
</dbReference>
<keyword evidence="1" id="KW-0456">Lyase</keyword>
<feature type="domain" description="C-glycoside deglycosidase beta subunit" evidence="5">
    <location>
        <begin position="3"/>
        <end position="113"/>
    </location>
</feature>
<sequence length="128" mass="14754">MFPRQMYNPDGFKNTEKEGKVIGFQFDMKIQYYRGITLSIIRNIEVTVDGVEYPREAVRFTVNGETFSLEEIRTVITNRWLFGQYATVTVLTEGGLKKGKHHIKCTQTIAPSYMPCILVNAGEYDFEI</sequence>
<proteinExistence type="inferred from homology"/>
<protein>
    <recommendedName>
        <fullName evidence="4">C-deglycosylation enzyme beta subunit</fullName>
    </recommendedName>
</protein>
<keyword evidence="2" id="KW-0119">Carbohydrate metabolism</keyword>
<reference evidence="6 7" key="1">
    <citation type="submission" date="2018-08" db="EMBL/GenBank/DDBJ databases">
        <title>A genome reference for cultivated species of the human gut microbiota.</title>
        <authorList>
            <person name="Zou Y."/>
            <person name="Xue W."/>
            <person name="Luo G."/>
        </authorList>
    </citation>
    <scope>NUCLEOTIDE SEQUENCE [LARGE SCALE GENOMIC DNA]</scope>
    <source>
        <strain evidence="6 7">AF19-13AC</strain>
    </source>
</reference>
<evidence type="ECO:0000256" key="1">
    <source>
        <dbReference type="ARBA" id="ARBA00023239"/>
    </source>
</evidence>
<dbReference type="InterPro" id="IPR045959">
    <property type="entry name" value="CGDB"/>
</dbReference>
<evidence type="ECO:0000256" key="4">
    <source>
        <dbReference type="ARBA" id="ARBA00047208"/>
    </source>
</evidence>